<keyword evidence="3 7" id="KW-0812">Transmembrane</keyword>
<gene>
    <name evidence="8" type="ORF">BCF33_1748</name>
</gene>
<comment type="similarity">
    <text evidence="2">Belongs to the autoinducer-2 exporter (AI-2E) (TC 2.A.86) family.</text>
</comment>
<dbReference type="Proteomes" id="UP000238801">
    <property type="component" value="Unassembled WGS sequence"/>
</dbReference>
<feature type="region of interest" description="Disordered" evidence="6">
    <location>
        <begin position="1"/>
        <end position="25"/>
    </location>
</feature>
<feature type="transmembrane region" description="Helical" evidence="7">
    <location>
        <begin position="58"/>
        <end position="79"/>
    </location>
</feature>
<comment type="subcellular location">
    <subcellularLocation>
        <location evidence="1">Membrane</location>
        <topology evidence="1">Multi-pass membrane protein</topology>
    </subcellularLocation>
</comment>
<feature type="transmembrane region" description="Helical" evidence="7">
    <location>
        <begin position="256"/>
        <end position="283"/>
    </location>
</feature>
<evidence type="ECO:0000256" key="4">
    <source>
        <dbReference type="ARBA" id="ARBA00022989"/>
    </source>
</evidence>
<dbReference type="Pfam" id="PF01594">
    <property type="entry name" value="AI-2E_transport"/>
    <property type="match status" value="1"/>
</dbReference>
<evidence type="ECO:0000256" key="6">
    <source>
        <dbReference type="SAM" id="MobiDB-lite"/>
    </source>
</evidence>
<evidence type="ECO:0000256" key="3">
    <source>
        <dbReference type="ARBA" id="ARBA00022692"/>
    </source>
</evidence>
<name>A0A2T0X1W8_9RHOB</name>
<feature type="transmembrane region" description="Helical" evidence="7">
    <location>
        <begin position="34"/>
        <end position="52"/>
    </location>
</feature>
<keyword evidence="9" id="KW-1185">Reference proteome</keyword>
<feature type="transmembrane region" description="Helical" evidence="7">
    <location>
        <begin position="337"/>
        <end position="361"/>
    </location>
</feature>
<dbReference type="PANTHER" id="PTHR21716">
    <property type="entry name" value="TRANSMEMBRANE PROTEIN"/>
    <property type="match status" value="1"/>
</dbReference>
<evidence type="ECO:0000256" key="7">
    <source>
        <dbReference type="SAM" id="Phobius"/>
    </source>
</evidence>
<dbReference type="RefSeq" id="WP_106160539.1">
    <property type="nucleotide sequence ID" value="NZ_PVTT01000002.1"/>
</dbReference>
<protein>
    <submittedName>
        <fullName evidence="8">Putative PurR-regulated permease PerM</fullName>
    </submittedName>
</protein>
<evidence type="ECO:0000256" key="2">
    <source>
        <dbReference type="ARBA" id="ARBA00009773"/>
    </source>
</evidence>
<comment type="caution">
    <text evidence="8">The sequence shown here is derived from an EMBL/GenBank/DDBJ whole genome shotgun (WGS) entry which is preliminary data.</text>
</comment>
<organism evidence="8 9">
    <name type="scientific">Hasllibacter halocynthiae</name>
    <dbReference type="NCBI Taxonomy" id="595589"/>
    <lineage>
        <taxon>Bacteria</taxon>
        <taxon>Pseudomonadati</taxon>
        <taxon>Pseudomonadota</taxon>
        <taxon>Alphaproteobacteria</taxon>
        <taxon>Rhodobacterales</taxon>
        <taxon>Roseobacteraceae</taxon>
        <taxon>Hasllibacter</taxon>
    </lineage>
</organism>
<dbReference type="AlphaFoldDB" id="A0A2T0X1W8"/>
<dbReference type="GO" id="GO:0016020">
    <property type="term" value="C:membrane"/>
    <property type="evidence" value="ECO:0007669"/>
    <property type="project" value="UniProtKB-SubCell"/>
</dbReference>
<evidence type="ECO:0000256" key="5">
    <source>
        <dbReference type="ARBA" id="ARBA00023136"/>
    </source>
</evidence>
<accession>A0A2T0X1W8</accession>
<dbReference type="OrthoDB" id="9799225at2"/>
<evidence type="ECO:0000313" key="9">
    <source>
        <dbReference type="Proteomes" id="UP000238801"/>
    </source>
</evidence>
<feature type="transmembrane region" description="Helical" evidence="7">
    <location>
        <begin position="169"/>
        <end position="192"/>
    </location>
</feature>
<dbReference type="GO" id="GO:0055085">
    <property type="term" value="P:transmembrane transport"/>
    <property type="evidence" value="ECO:0007669"/>
    <property type="project" value="TreeGrafter"/>
</dbReference>
<evidence type="ECO:0000313" key="8">
    <source>
        <dbReference type="EMBL" id="PRY92885.1"/>
    </source>
</evidence>
<dbReference type="InterPro" id="IPR002549">
    <property type="entry name" value="AI-2E-like"/>
</dbReference>
<keyword evidence="5 7" id="KW-0472">Membrane</keyword>
<proteinExistence type="inferred from homology"/>
<feature type="transmembrane region" description="Helical" evidence="7">
    <location>
        <begin position="295"/>
        <end position="317"/>
    </location>
</feature>
<dbReference type="EMBL" id="PVTT01000002">
    <property type="protein sequence ID" value="PRY92885.1"/>
    <property type="molecule type" value="Genomic_DNA"/>
</dbReference>
<reference evidence="8 9" key="1">
    <citation type="submission" date="2018-03" db="EMBL/GenBank/DDBJ databases">
        <title>Genomic Encyclopedia of Archaeal and Bacterial Type Strains, Phase II (KMG-II): from individual species to whole genera.</title>
        <authorList>
            <person name="Goeker M."/>
        </authorList>
    </citation>
    <scope>NUCLEOTIDE SEQUENCE [LARGE SCALE GENOMIC DNA]</scope>
    <source>
        <strain evidence="8 9">DSM 29318</strain>
    </source>
</reference>
<feature type="transmembrane region" description="Helical" evidence="7">
    <location>
        <begin position="229"/>
        <end position="250"/>
    </location>
</feature>
<feature type="transmembrane region" description="Helical" evidence="7">
    <location>
        <begin position="91"/>
        <end position="113"/>
    </location>
</feature>
<keyword evidence="4 7" id="KW-1133">Transmembrane helix</keyword>
<dbReference type="PANTHER" id="PTHR21716:SF64">
    <property type="entry name" value="AI-2 TRANSPORT PROTEIN TQSA"/>
    <property type="match status" value="1"/>
</dbReference>
<sequence>MTEERAAPPAGTPAPAAGAADPRRRVPATPAGQTLATLVQVVLLVLLTGFLLALGKPVLLPILAAVIAVYVLVSASDALGRLPVVGRLPTAIRRFLVLLGFAAAVIALSGIVVDTIGRLVRAAPLYQANVERLVAQGADLLGIDERPDWGTIREATFGRFSLQRLVNGVLLNVTSIGGTVLLVIVYAAFLLAERGGFDARLAAALRDPERTARTGAVIRDINDRIGDYLAVKTLVNAILGAVSFAILWALGVDFPLFWALAIALLNYIPYLGSLIGVAFPVALAAVQFGDLARTLLVGALLTAAQVVVGSVIEPRFIGRRVNLSPFVVLVSLATWSSLWGLPGALLAVPLTSMLAIVLSAFEGTRGVAVLLADRIEGSPAGEGGAPRPAPRP</sequence>
<feature type="compositionally biased region" description="Low complexity" evidence="6">
    <location>
        <begin position="7"/>
        <end position="20"/>
    </location>
</feature>
<evidence type="ECO:0000256" key="1">
    <source>
        <dbReference type="ARBA" id="ARBA00004141"/>
    </source>
</evidence>